<keyword evidence="2" id="KW-1185">Reference proteome</keyword>
<protein>
    <submittedName>
        <fullName evidence="1">Uncharacterized protein</fullName>
    </submittedName>
</protein>
<dbReference type="RefSeq" id="XP_018989337.1">
    <property type="nucleotide sequence ID" value="XM_019142766.1"/>
</dbReference>
<comment type="caution">
    <text evidence="1">The sequence shown here is derived from an EMBL/GenBank/DDBJ whole genome shotgun (WGS) entry which is preliminary data.</text>
</comment>
<dbReference type="AlphaFoldDB" id="A0A1E3HBA3"/>
<evidence type="ECO:0000313" key="1">
    <source>
        <dbReference type="EMBL" id="ODN73425.1"/>
    </source>
</evidence>
<organism evidence="1 2">
    <name type="scientific">Cryptococcus amylolentus CBS 6039</name>
    <dbReference type="NCBI Taxonomy" id="1295533"/>
    <lineage>
        <taxon>Eukaryota</taxon>
        <taxon>Fungi</taxon>
        <taxon>Dikarya</taxon>
        <taxon>Basidiomycota</taxon>
        <taxon>Agaricomycotina</taxon>
        <taxon>Tremellomycetes</taxon>
        <taxon>Tremellales</taxon>
        <taxon>Cryptococcaceae</taxon>
        <taxon>Cryptococcus</taxon>
    </lineage>
</organism>
<accession>A0A1E3HBA3</accession>
<reference evidence="1 2" key="1">
    <citation type="submission" date="2016-06" db="EMBL/GenBank/DDBJ databases">
        <title>Evolution of pathogenesis and genome organization in the Tremellales.</title>
        <authorList>
            <person name="Cuomo C."/>
            <person name="Litvintseva A."/>
            <person name="Heitman J."/>
            <person name="Chen Y."/>
            <person name="Sun S."/>
            <person name="Springer D."/>
            <person name="Dromer F."/>
            <person name="Young S."/>
            <person name="Zeng Q."/>
            <person name="Chapman S."/>
            <person name="Gujja S."/>
            <person name="Saif S."/>
            <person name="Birren B."/>
        </authorList>
    </citation>
    <scope>NUCLEOTIDE SEQUENCE [LARGE SCALE GENOMIC DNA]</scope>
    <source>
        <strain evidence="1 2">CBS 6039</strain>
    </source>
</reference>
<sequence length="79" mass="8823">MRYVLILANGQFGWSNDMHYGPLHNYLNALCPLTPQQEKIACLLGFGTPSTYTSTLATTQIFTARSGVLFQNGLWVQEL</sequence>
<proteinExistence type="predicted"/>
<dbReference type="Proteomes" id="UP000094065">
    <property type="component" value="Unassembled WGS sequence"/>
</dbReference>
<dbReference type="GeneID" id="30159259"/>
<gene>
    <name evidence="1" type="ORF">L202_07950</name>
</gene>
<name>A0A1E3HBA3_9TREE</name>
<evidence type="ECO:0000313" key="2">
    <source>
        <dbReference type="Proteomes" id="UP000094065"/>
    </source>
</evidence>
<dbReference type="EMBL" id="AWGJ01000013">
    <property type="protein sequence ID" value="ODN73425.1"/>
    <property type="molecule type" value="Genomic_DNA"/>
</dbReference>